<dbReference type="EMBL" id="UINC01011132">
    <property type="protein sequence ID" value="SVA49262.1"/>
    <property type="molecule type" value="Genomic_DNA"/>
</dbReference>
<dbReference type="AlphaFoldDB" id="A0A381W9W2"/>
<feature type="domain" description="Carbohydrate-binding" evidence="1">
    <location>
        <begin position="36"/>
        <end position="235"/>
    </location>
</feature>
<protein>
    <recommendedName>
        <fullName evidence="1">Carbohydrate-binding domain-containing protein</fullName>
    </recommendedName>
</protein>
<dbReference type="GO" id="GO:0004553">
    <property type="term" value="F:hydrolase activity, hydrolyzing O-glycosyl compounds"/>
    <property type="evidence" value="ECO:0007669"/>
    <property type="project" value="InterPro"/>
</dbReference>
<dbReference type="InterPro" id="IPR010502">
    <property type="entry name" value="Carb-bd_dom_fam9"/>
</dbReference>
<dbReference type="GO" id="GO:0030246">
    <property type="term" value="F:carbohydrate binding"/>
    <property type="evidence" value="ECO:0007669"/>
    <property type="project" value="InterPro"/>
</dbReference>
<dbReference type="Gene3D" id="2.60.40.1190">
    <property type="match status" value="1"/>
</dbReference>
<evidence type="ECO:0000313" key="2">
    <source>
        <dbReference type="EMBL" id="SVA49262.1"/>
    </source>
</evidence>
<organism evidence="2">
    <name type="scientific">marine metagenome</name>
    <dbReference type="NCBI Taxonomy" id="408172"/>
    <lineage>
        <taxon>unclassified sequences</taxon>
        <taxon>metagenomes</taxon>
        <taxon>ecological metagenomes</taxon>
    </lineage>
</organism>
<dbReference type="GO" id="GO:0016052">
    <property type="term" value="P:carbohydrate catabolic process"/>
    <property type="evidence" value="ECO:0007669"/>
    <property type="project" value="InterPro"/>
</dbReference>
<sequence>MNKLSFLSLLTISFLILAASPIFAVTHTIPWGKLNIDGKPDDNIDDRAAKFDLSLVCIGGTIKDDYFSTYLAYDENNFYFACRAKDNSVSCKDEVSRDFKDSDYIRFYIDVKGDFKDRTALNGKGDWAFIFTPQNIKGKWKPMVKECPYNGPGHGGLQGDDVTPKRASGAIDGGWYVEAAIPFSLFERDLKKLEKATMGIYFIGGDTDKGGVRTGEVRLPADGAGNYWNSPAYWQPAKLGPFSVTPLEKEAIFWGEIKKF</sequence>
<gene>
    <name evidence="2" type="ORF">METZ01_LOCUS102116</name>
</gene>
<evidence type="ECO:0000259" key="1">
    <source>
        <dbReference type="Pfam" id="PF06452"/>
    </source>
</evidence>
<dbReference type="Pfam" id="PF06452">
    <property type="entry name" value="CBM9_1"/>
    <property type="match status" value="1"/>
</dbReference>
<proteinExistence type="predicted"/>
<name>A0A381W9W2_9ZZZZ</name>
<reference evidence="2" key="1">
    <citation type="submission" date="2018-05" db="EMBL/GenBank/DDBJ databases">
        <authorList>
            <person name="Lanie J.A."/>
            <person name="Ng W.-L."/>
            <person name="Kazmierczak K.M."/>
            <person name="Andrzejewski T.M."/>
            <person name="Davidsen T.M."/>
            <person name="Wayne K.J."/>
            <person name="Tettelin H."/>
            <person name="Glass J.I."/>
            <person name="Rusch D."/>
            <person name="Podicherti R."/>
            <person name="Tsui H.-C.T."/>
            <person name="Winkler M.E."/>
        </authorList>
    </citation>
    <scope>NUCLEOTIDE SEQUENCE</scope>
</reference>
<accession>A0A381W9W2</accession>
<dbReference type="SUPFAM" id="SSF49344">
    <property type="entry name" value="CBD9-like"/>
    <property type="match status" value="1"/>
</dbReference>